<dbReference type="Gene3D" id="2.60.120.10">
    <property type="entry name" value="Jelly Rolls"/>
    <property type="match status" value="1"/>
</dbReference>
<evidence type="ECO:0000256" key="3">
    <source>
        <dbReference type="ARBA" id="ARBA00023163"/>
    </source>
</evidence>
<protein>
    <submittedName>
        <fullName evidence="6">Transcriptional regulator, Crp/Fnr family</fullName>
    </submittedName>
</protein>
<dbReference type="Pfam" id="PF13545">
    <property type="entry name" value="HTH_Crp_2"/>
    <property type="match status" value="1"/>
</dbReference>
<proteinExistence type="predicted"/>
<feature type="domain" description="HTH crp-type" evidence="5">
    <location>
        <begin position="149"/>
        <end position="222"/>
    </location>
</feature>
<dbReference type="GO" id="GO:0003677">
    <property type="term" value="F:DNA binding"/>
    <property type="evidence" value="ECO:0007669"/>
    <property type="project" value="UniProtKB-KW"/>
</dbReference>
<evidence type="ECO:0000259" key="5">
    <source>
        <dbReference type="PROSITE" id="PS51063"/>
    </source>
</evidence>
<gene>
    <name evidence="6" type="ordered locus">Sros_6885</name>
</gene>
<dbReference type="InterPro" id="IPR036390">
    <property type="entry name" value="WH_DNA-bd_sf"/>
</dbReference>
<dbReference type="PANTHER" id="PTHR24567:SF74">
    <property type="entry name" value="HTH-TYPE TRANSCRIPTIONAL REGULATOR ARCR"/>
    <property type="match status" value="1"/>
</dbReference>
<dbReference type="SUPFAM" id="SSF46785">
    <property type="entry name" value="Winged helix' DNA-binding domain"/>
    <property type="match status" value="1"/>
</dbReference>
<dbReference type="KEGG" id="sro:Sros_6885"/>
<evidence type="ECO:0000256" key="2">
    <source>
        <dbReference type="ARBA" id="ARBA00023125"/>
    </source>
</evidence>
<dbReference type="InterPro" id="IPR018490">
    <property type="entry name" value="cNMP-bd_dom_sf"/>
</dbReference>
<organism evidence="6 7">
    <name type="scientific">Streptosporangium roseum (strain ATCC 12428 / DSM 43021 / JCM 3005 / KCTC 9067 / NCIMB 10171 / NRRL 2505 / NI 9100)</name>
    <dbReference type="NCBI Taxonomy" id="479432"/>
    <lineage>
        <taxon>Bacteria</taxon>
        <taxon>Bacillati</taxon>
        <taxon>Actinomycetota</taxon>
        <taxon>Actinomycetes</taxon>
        <taxon>Streptosporangiales</taxon>
        <taxon>Streptosporangiaceae</taxon>
        <taxon>Streptosporangium</taxon>
    </lineage>
</organism>
<dbReference type="SUPFAM" id="SSF51206">
    <property type="entry name" value="cAMP-binding domain-like"/>
    <property type="match status" value="1"/>
</dbReference>
<keyword evidence="3" id="KW-0804">Transcription</keyword>
<dbReference type="GO" id="GO:0003700">
    <property type="term" value="F:DNA-binding transcription factor activity"/>
    <property type="evidence" value="ECO:0007669"/>
    <property type="project" value="TreeGrafter"/>
</dbReference>
<dbReference type="SMART" id="SM00100">
    <property type="entry name" value="cNMP"/>
    <property type="match status" value="1"/>
</dbReference>
<keyword evidence="2" id="KW-0238">DNA-binding</keyword>
<name>D2B763_STRRD</name>
<feature type="domain" description="Cyclic nucleotide-binding" evidence="4">
    <location>
        <begin position="15"/>
        <end position="123"/>
    </location>
</feature>
<dbReference type="SMART" id="SM00419">
    <property type="entry name" value="HTH_CRP"/>
    <property type="match status" value="1"/>
</dbReference>
<keyword evidence="1" id="KW-0805">Transcription regulation</keyword>
<reference evidence="6 7" key="1">
    <citation type="journal article" date="2010" name="Stand. Genomic Sci.">
        <title>Complete genome sequence of Streptosporangium roseum type strain (NI 9100).</title>
        <authorList>
            <person name="Nolan M."/>
            <person name="Sikorski J."/>
            <person name="Jando M."/>
            <person name="Lucas S."/>
            <person name="Lapidus A."/>
            <person name="Glavina Del Rio T."/>
            <person name="Chen F."/>
            <person name="Tice H."/>
            <person name="Pitluck S."/>
            <person name="Cheng J.F."/>
            <person name="Chertkov O."/>
            <person name="Sims D."/>
            <person name="Meincke L."/>
            <person name="Brettin T."/>
            <person name="Han C."/>
            <person name="Detter J.C."/>
            <person name="Bruce D."/>
            <person name="Goodwin L."/>
            <person name="Land M."/>
            <person name="Hauser L."/>
            <person name="Chang Y.J."/>
            <person name="Jeffries C.D."/>
            <person name="Ivanova N."/>
            <person name="Mavromatis K."/>
            <person name="Mikhailova N."/>
            <person name="Chen A."/>
            <person name="Palaniappan K."/>
            <person name="Chain P."/>
            <person name="Rohde M."/>
            <person name="Goker M."/>
            <person name="Bristow J."/>
            <person name="Eisen J.A."/>
            <person name="Markowitz V."/>
            <person name="Hugenholtz P."/>
            <person name="Kyrpides N.C."/>
            <person name="Klenk H.P."/>
        </authorList>
    </citation>
    <scope>NUCLEOTIDE SEQUENCE [LARGE SCALE GENOMIC DNA]</scope>
    <source>
        <strain evidence="7">ATCC 12428 / DSM 43021 / JCM 3005 / NI 9100</strain>
    </source>
</reference>
<dbReference type="InterPro" id="IPR012318">
    <property type="entry name" value="HTH_CRP"/>
</dbReference>
<dbReference type="STRING" id="479432.Sros_6885"/>
<dbReference type="PROSITE" id="PS51063">
    <property type="entry name" value="HTH_CRP_2"/>
    <property type="match status" value="1"/>
</dbReference>
<dbReference type="CDD" id="cd00038">
    <property type="entry name" value="CAP_ED"/>
    <property type="match status" value="1"/>
</dbReference>
<dbReference type="Gene3D" id="1.10.10.10">
    <property type="entry name" value="Winged helix-like DNA-binding domain superfamily/Winged helix DNA-binding domain"/>
    <property type="match status" value="1"/>
</dbReference>
<sequence length="240" mass="26018">MTRRQPGDPFARGSFLTQLSAPVRERLLGLGTVAQRAAGHDLIRQGTMDDIVFVLMEAITKITARAENGSQVLLAVRVSGDIVGDMAALSGGPRSATVTTCRRSTICAIKGPIFLDFLRKTPEAGLALSRLIGDRLRWANERRLDFAGYDAGIRLARLLLTLAARHGRWVSSELDMGVPLTQAELGELIGAKEVTVQKALRELADRGLIRRVRRGVVITGVAELAELAGTPEVIDQLKPY</sequence>
<dbReference type="OrthoDB" id="41390at2"/>
<dbReference type="EMBL" id="CP001814">
    <property type="protein sequence ID" value="ACZ89588.1"/>
    <property type="molecule type" value="Genomic_DNA"/>
</dbReference>
<dbReference type="GO" id="GO:0005829">
    <property type="term" value="C:cytosol"/>
    <property type="evidence" value="ECO:0007669"/>
    <property type="project" value="TreeGrafter"/>
</dbReference>
<dbReference type="InterPro" id="IPR050397">
    <property type="entry name" value="Env_Response_Regulators"/>
</dbReference>
<dbReference type="HOGENOM" id="CLU_075053_3_0_11"/>
<evidence type="ECO:0000313" key="6">
    <source>
        <dbReference type="EMBL" id="ACZ89588.1"/>
    </source>
</evidence>
<evidence type="ECO:0000256" key="1">
    <source>
        <dbReference type="ARBA" id="ARBA00023015"/>
    </source>
</evidence>
<dbReference type="eggNOG" id="COG0664">
    <property type="taxonomic scope" value="Bacteria"/>
</dbReference>
<dbReference type="PANTHER" id="PTHR24567">
    <property type="entry name" value="CRP FAMILY TRANSCRIPTIONAL REGULATORY PROTEIN"/>
    <property type="match status" value="1"/>
</dbReference>
<evidence type="ECO:0000259" key="4">
    <source>
        <dbReference type="PROSITE" id="PS50042"/>
    </source>
</evidence>
<dbReference type="InterPro" id="IPR000595">
    <property type="entry name" value="cNMP-bd_dom"/>
</dbReference>
<evidence type="ECO:0000313" key="7">
    <source>
        <dbReference type="Proteomes" id="UP000002029"/>
    </source>
</evidence>
<dbReference type="Proteomes" id="UP000002029">
    <property type="component" value="Chromosome"/>
</dbReference>
<dbReference type="PROSITE" id="PS50042">
    <property type="entry name" value="CNMP_BINDING_3"/>
    <property type="match status" value="1"/>
</dbReference>
<dbReference type="InterPro" id="IPR036388">
    <property type="entry name" value="WH-like_DNA-bd_sf"/>
</dbReference>
<keyword evidence="7" id="KW-1185">Reference proteome</keyword>
<accession>D2B763</accession>
<dbReference type="AlphaFoldDB" id="D2B763"/>
<dbReference type="Pfam" id="PF00027">
    <property type="entry name" value="cNMP_binding"/>
    <property type="match status" value="1"/>
</dbReference>
<dbReference type="InterPro" id="IPR014710">
    <property type="entry name" value="RmlC-like_jellyroll"/>
</dbReference>